<keyword evidence="8" id="KW-0315">Glutamine amidotransferase</keyword>
<keyword evidence="4" id="KW-0028">Amino-acid biosynthesis</keyword>
<evidence type="ECO:0000256" key="3">
    <source>
        <dbReference type="ARBA" id="ARBA00009716"/>
    </source>
</evidence>
<evidence type="ECO:0000256" key="2">
    <source>
        <dbReference type="ARBA" id="ARBA00001927"/>
    </source>
</evidence>
<dbReference type="PANTHER" id="PTHR11938">
    <property type="entry name" value="FAD NADPH DEHYDROGENASE/OXIDOREDUCTASE"/>
    <property type="match status" value="1"/>
</dbReference>
<evidence type="ECO:0000256" key="12">
    <source>
        <dbReference type="ARBA" id="ARBA00023164"/>
    </source>
</evidence>
<dbReference type="InterPro" id="IPR017932">
    <property type="entry name" value="GATase_2_dom"/>
</dbReference>
<dbReference type="EMBL" id="JBGORX010000002">
    <property type="protein sequence ID" value="MFJ1268628.1"/>
    <property type="molecule type" value="Genomic_DNA"/>
</dbReference>
<keyword evidence="7" id="KW-0479">Metal-binding</keyword>
<evidence type="ECO:0000256" key="4">
    <source>
        <dbReference type="ARBA" id="ARBA00022605"/>
    </source>
</evidence>
<dbReference type="Gene3D" id="3.20.20.70">
    <property type="entry name" value="Aldolase class I"/>
    <property type="match status" value="2"/>
</dbReference>
<evidence type="ECO:0000256" key="11">
    <source>
        <dbReference type="ARBA" id="ARBA00023014"/>
    </source>
</evidence>
<dbReference type="PANTHER" id="PTHR11938:SF133">
    <property type="entry name" value="GLUTAMATE SYNTHASE (NADH)"/>
    <property type="match status" value="1"/>
</dbReference>
<dbReference type="Pfam" id="PF04898">
    <property type="entry name" value="Glu_syn_central"/>
    <property type="match status" value="1"/>
</dbReference>
<evidence type="ECO:0000256" key="7">
    <source>
        <dbReference type="ARBA" id="ARBA00022723"/>
    </source>
</evidence>
<dbReference type="Pfam" id="PF01493">
    <property type="entry name" value="GXGXG"/>
    <property type="match status" value="1"/>
</dbReference>
<dbReference type="Pfam" id="PF00310">
    <property type="entry name" value="GATase_2"/>
    <property type="match status" value="1"/>
</dbReference>
<evidence type="ECO:0000256" key="13">
    <source>
        <dbReference type="ARBA" id="ARBA00023291"/>
    </source>
</evidence>
<reference evidence="16 17" key="1">
    <citation type="submission" date="2024-08" db="EMBL/GenBank/DDBJ databases">
        <title>Draft Genome Sequence of Legionella lytica strain DSB2004, Isolated From a Fire Sprinkler System.</title>
        <authorList>
            <person name="Everhart A.D."/>
            <person name="Kidane D.T."/>
            <person name="Farone A.L."/>
            <person name="Farone M.B."/>
        </authorList>
    </citation>
    <scope>NUCLEOTIDE SEQUENCE [LARGE SCALE GENOMIC DNA]</scope>
    <source>
        <strain evidence="16 17">DSB2004</strain>
    </source>
</reference>
<dbReference type="SUPFAM" id="SSF51971">
    <property type="entry name" value="Nucleotide-binding domain"/>
    <property type="match status" value="1"/>
</dbReference>
<evidence type="ECO:0000313" key="16">
    <source>
        <dbReference type="EMBL" id="MFJ1268628.1"/>
    </source>
</evidence>
<evidence type="ECO:0000256" key="14">
    <source>
        <dbReference type="ARBA" id="ARBA00029440"/>
    </source>
</evidence>
<comment type="similarity">
    <text evidence="3">Belongs to the glutamate synthase family.</text>
</comment>
<dbReference type="Pfam" id="PF01645">
    <property type="entry name" value="Glu_synthase"/>
    <property type="match status" value="1"/>
</dbReference>
<dbReference type="InterPro" id="IPR050711">
    <property type="entry name" value="ET-N_metabolism_enzyme"/>
</dbReference>
<comment type="caution">
    <text evidence="16">The sequence shown here is derived from an EMBL/GenBank/DDBJ whole genome shotgun (WGS) entry which is preliminary data.</text>
</comment>
<keyword evidence="10" id="KW-0408">Iron</keyword>
<dbReference type="PROSITE" id="PS51278">
    <property type="entry name" value="GATASE_TYPE_2"/>
    <property type="match status" value="1"/>
</dbReference>
<evidence type="ECO:0000256" key="1">
    <source>
        <dbReference type="ARBA" id="ARBA00001917"/>
    </source>
</evidence>
<keyword evidence="12" id="KW-0314">Glutamate biosynthesis</keyword>
<name>A0ABW8D7E6_9GAMM</name>
<dbReference type="Gene3D" id="3.50.50.60">
    <property type="entry name" value="FAD/NAD(P)-binding domain"/>
    <property type="match status" value="1"/>
</dbReference>
<keyword evidence="13" id="KW-0003">3Fe-4S</keyword>
<evidence type="ECO:0000256" key="10">
    <source>
        <dbReference type="ARBA" id="ARBA00023004"/>
    </source>
</evidence>
<keyword evidence="5" id="KW-0285">Flavoprotein</keyword>
<evidence type="ECO:0000256" key="8">
    <source>
        <dbReference type="ARBA" id="ARBA00022962"/>
    </source>
</evidence>
<evidence type="ECO:0000256" key="6">
    <source>
        <dbReference type="ARBA" id="ARBA00022643"/>
    </source>
</evidence>
<dbReference type="Gene3D" id="3.60.20.10">
    <property type="entry name" value="Glutamine Phosphoribosylpyrophosphate, subunit 1, domain 1"/>
    <property type="match status" value="1"/>
</dbReference>
<organism evidence="16 17">
    <name type="scientific">Legionella lytica</name>
    <dbReference type="NCBI Taxonomy" id="96232"/>
    <lineage>
        <taxon>Bacteria</taxon>
        <taxon>Pseudomonadati</taxon>
        <taxon>Pseudomonadota</taxon>
        <taxon>Gammaproteobacteria</taxon>
        <taxon>Legionellales</taxon>
        <taxon>Legionellaceae</taxon>
        <taxon>Legionella</taxon>
    </lineage>
</organism>
<keyword evidence="6" id="KW-0288">FMN</keyword>
<dbReference type="PRINTS" id="PR00469">
    <property type="entry name" value="PNDRDTASEII"/>
</dbReference>
<proteinExistence type="inferred from homology"/>
<dbReference type="InterPro" id="IPR013785">
    <property type="entry name" value="Aldolase_TIM"/>
</dbReference>
<gene>
    <name evidence="16" type="ORF">ACD661_08695</name>
</gene>
<comment type="pathway">
    <text evidence="14">Amino-acid biosynthesis.</text>
</comment>
<dbReference type="InterPro" id="IPR029055">
    <property type="entry name" value="Ntn_hydrolases_N"/>
</dbReference>
<sequence>MVKKTTEHCIEQPWQKDSSACGVSLIVHFSKDGSLINSHDLVKEGLDVLSSFNYRSGYNIATQESDGCGIRFYGLPSLFFNKLLQNGDFSIKCARDFSFDLKDKYYALGQFFLPQEPQQFAQASELIELCAKTLGLKIIGWRNLDKAMHLEGLSERARTKKPAIWQIILVANTSVPSELREFTLIELNQAIYHQARVQQIQLDIVSLSSEKIVYKGMIPSPLLAEVYQDLRDPDFTAYACDVHARFATNTSPQWSNAQPCPNFTSHNGELNSAFSNAKQMTYELNAEQFKGIYPNEALSDSMQLDADLANQIVMKQIPLDEAVTRLLAPEPGGFSDEINAMLKYWSLERTSYNGPAFIVAGFAGNFIAKLDNMGLRPSRWALVEDPQGRQRLYAASDDFINVKDGLLLKKGHLEPGGMLLLTAEGKLLQTQEILEYIAARYHQNHPDYFQQQVQKIVFPLPESKQTVAIEHYLKTPTGSDLERILYAAGWDYEAEDQVVRVMAETGAERTAAMGDDTNILYTQTLPPHISYFFHQLFAQVSAPPLDSIKERARFSLNTFLGGRGDATMSPQFIELSSPILTVDELTHIEQHPQINSQVIDTSFAVYFGQTSFSMEQANELLKTAILTVLQQVEEAVYERNITNLILSDRHASSLRAAIPDLIAVAVVRKFLEKKHLDFKVSITIDSYQITGPHQASTLLALGAKAVYPRGAYAKIHALFPDNPYEYAANYREALQKCLLKTMGKMGITDVNNYINGSLVAALGLDLSPTTEASDVLSLSSIFAKIYSPLKGIGLAQIAHGVLIRHQQASNPEQDFILLPRSGYYMPEKNGVKHGFGPPIVNAFTAWMKEENLSASLYQMHLNLQQKGYPDFIAEVSAFSASTGFLDPRFKDREGFYPVDYLEQFKPSAAFKQFTQAVVDYQHKNPTSLRDYFKIKAEEKGKPRTQELSVQSQQELRSLLYAGSMSQGALTVADPKKPHQLGAHETLTRGMNAVGAKSASGEGGEAPEDLRRSLTSTRSKQFASGRFGVSAMQILSAEEIEIKIAQGAKPGEGGELPGTKVSIRFAAQRGGLPHLSFISPPPHHDIYSIEDLEQLIYDLKSVKSDLKVAVKLVASQGIGAIAIGVAKAGADIINIAGNSGGTGAAQQSSIKHAGFPSELGLVEVHKALCQTYQRELVQLRVSGGFKTADDVLIAAILGADLFELGSTAMLTLGCKMQRTCNLSCQPGVATDGHLFKGDQINTERYFVNLAASIQQRILELGFHSLRELRDRTDLLELISPTSVGLYDFSVLLSRTKRPSDLVRQASINALIQQKLLRPQEDELIKRMTQQLRQSHDEFVCEPIALTTQNRSFGARIMGVFTPYLKENPSQKISIHTTGNAGQSYGFLNAIHLKHIGTVQDGCGKSMTGGELILCCSPQINAHEASHNSIAGNAMLYGASGGKIYVNGQAGHRFAILLKGAEVVVEGVGDFAFEYMTSGTGMILGKAGKGLGTGASGGIIFVYDPDNSLDASASVRMAVPKERPAYKKVILNLLREHSEKTHSLRAKQILAQFKLAHFKVLIPIEMDKIQSWRQVLDVIQTYYLRDTGFTQGMQVWLMEKIRSLPQATITEVNELQSLLQQNIHTVLSPEAKEFLRQLAPPKAEVEYFIPVSTIQRPTLKQLNPVGVRLSDIHGTLDYQLLKPLQDILTYVGELTQDAQGCSGCRAQSCSGNEQVESGCPSGKGINTINALLKRIGIVNEQGRLSTAQWNYLRQAFAVQIQESPFISYTGAACPAPCQDGCTETIPNPGPANSKRGGKLTGEAVHIKDIEYALYQLGRALGWFDGKKVWTKEEIALVFGGEIAEGCQAKQEYDQLMETFTPPFCVPQHVSKKNRELIIIGSGPAAMQMAYKALLDGVQVRMYEKSDKAGGLLVDGIPAHKFDKVYLAEDFQYLCNMGLELHLNSEVFYEPGMGEFRIKGSEQIIASSHNEHQFVAACIGAGLPKQLSSAVIAELPQTEHSKLVQAVDFLKEANHIASRLSEMPTISPDAKEALIQNHLGPMDPRNKKIVVIGGGDTAQDVIRWLARYFNQAQNTLGELNILVRGPLLPQYLPNSYPMPSATLSDENRLKKTEVEFVHGTELFLVEPVNISSNPHNATLALQIKESKFKYAEHIQNDRHLASLFDALPRELKPIDPDSCQLKTIQDIDLIICALGFEGGDNSPLIGSVEQHHVKNFYKAGDAAGTSIIVAAQNNANKIYSLIRAAMKLESPNTPRTKGNSLRIDLNEA</sequence>
<dbReference type="InterPro" id="IPR002489">
    <property type="entry name" value="Glu_synth_asu_C"/>
</dbReference>
<dbReference type="Proteomes" id="UP001615550">
    <property type="component" value="Unassembled WGS sequence"/>
</dbReference>
<evidence type="ECO:0000256" key="9">
    <source>
        <dbReference type="ARBA" id="ARBA00023002"/>
    </source>
</evidence>
<accession>A0ABW8D7E6</accession>
<keyword evidence="11" id="KW-0411">Iron-sulfur</keyword>
<evidence type="ECO:0000256" key="5">
    <source>
        <dbReference type="ARBA" id="ARBA00022630"/>
    </source>
</evidence>
<dbReference type="InterPro" id="IPR002932">
    <property type="entry name" value="Glu_synthdom"/>
</dbReference>
<dbReference type="InterPro" id="IPR036485">
    <property type="entry name" value="Glu_synth_asu_C_sf"/>
</dbReference>
<evidence type="ECO:0000259" key="15">
    <source>
        <dbReference type="PROSITE" id="PS51278"/>
    </source>
</evidence>
<dbReference type="Gene3D" id="1.10.1060.10">
    <property type="entry name" value="Alpha-helical ferredoxin"/>
    <property type="match status" value="1"/>
</dbReference>
<dbReference type="RefSeq" id="WP_400187470.1">
    <property type="nucleotide sequence ID" value="NZ_JBGORX010000002.1"/>
</dbReference>
<dbReference type="SUPFAM" id="SSF56235">
    <property type="entry name" value="N-terminal nucleophile aminohydrolases (Ntn hydrolases)"/>
    <property type="match status" value="1"/>
</dbReference>
<keyword evidence="9" id="KW-0560">Oxidoreductase</keyword>
<protein>
    <submittedName>
        <fullName evidence="16">Glutamate synthase-related protein</fullName>
    </submittedName>
</protein>
<dbReference type="InterPro" id="IPR036188">
    <property type="entry name" value="FAD/NAD-bd_sf"/>
</dbReference>
<dbReference type="SUPFAM" id="SSF69336">
    <property type="entry name" value="Alpha subunit of glutamate synthase, C-terminal domain"/>
    <property type="match status" value="1"/>
</dbReference>
<comment type="cofactor">
    <cofactor evidence="2">
        <name>[3Fe-4S] cluster</name>
        <dbReference type="ChEBI" id="CHEBI:21137"/>
    </cofactor>
</comment>
<dbReference type="InterPro" id="IPR009051">
    <property type="entry name" value="Helical_ferredxn"/>
</dbReference>
<evidence type="ECO:0000313" key="17">
    <source>
        <dbReference type="Proteomes" id="UP001615550"/>
    </source>
</evidence>
<keyword evidence="17" id="KW-1185">Reference proteome</keyword>
<dbReference type="Gene3D" id="2.160.20.60">
    <property type="entry name" value="Glutamate synthase, alpha subunit, C-terminal domain"/>
    <property type="match status" value="1"/>
</dbReference>
<dbReference type="InterPro" id="IPR006982">
    <property type="entry name" value="Glu_synth_centr_N"/>
</dbReference>
<comment type="cofactor">
    <cofactor evidence="1">
        <name>FMN</name>
        <dbReference type="ChEBI" id="CHEBI:58210"/>
    </cofactor>
</comment>
<feature type="domain" description="Glutamine amidotransferase type-2" evidence="15">
    <location>
        <begin position="21"/>
        <end position="424"/>
    </location>
</feature>
<dbReference type="CDD" id="cd02808">
    <property type="entry name" value="GltS_FMN"/>
    <property type="match status" value="1"/>
</dbReference>
<dbReference type="SUPFAM" id="SSF51395">
    <property type="entry name" value="FMN-linked oxidoreductases"/>
    <property type="match status" value="1"/>
</dbReference>